<evidence type="ECO:0000256" key="1">
    <source>
        <dbReference type="SAM" id="MobiDB-lite"/>
    </source>
</evidence>
<feature type="transmembrane region" description="Helical" evidence="2">
    <location>
        <begin position="360"/>
        <end position="381"/>
    </location>
</feature>
<accession>A0A3A9AMQ6</accession>
<keyword evidence="3" id="KW-0732">Signal</keyword>
<proteinExistence type="predicted"/>
<reference evidence="4 5" key="1">
    <citation type="submission" date="2018-09" db="EMBL/GenBank/DDBJ databases">
        <title>Murine metabolic-syndrome-specific gut microbial biobank.</title>
        <authorList>
            <person name="Liu C."/>
        </authorList>
    </citation>
    <scope>NUCLEOTIDE SEQUENCE [LARGE SCALE GENOMIC DNA]</scope>
    <source>
        <strain evidence="4 5">0.1xD8-82</strain>
    </source>
</reference>
<feature type="signal peptide" evidence="3">
    <location>
        <begin position="1"/>
        <end position="29"/>
    </location>
</feature>
<dbReference type="RefSeq" id="WP_120471803.1">
    <property type="nucleotide sequence ID" value="NZ_RAYQ01000024.1"/>
</dbReference>
<feature type="compositionally biased region" description="Gly residues" evidence="1">
    <location>
        <begin position="200"/>
        <end position="209"/>
    </location>
</feature>
<gene>
    <name evidence="4" type="ORF">D7V94_18565</name>
</gene>
<keyword evidence="5" id="KW-1185">Reference proteome</keyword>
<feature type="region of interest" description="Disordered" evidence="1">
    <location>
        <begin position="384"/>
        <end position="409"/>
    </location>
</feature>
<protein>
    <recommendedName>
        <fullName evidence="6">Cohesin domain-containing protein</fullName>
    </recommendedName>
</protein>
<feature type="compositionally biased region" description="Basic residues" evidence="1">
    <location>
        <begin position="391"/>
        <end position="409"/>
    </location>
</feature>
<keyword evidence="2" id="KW-0472">Membrane</keyword>
<dbReference type="EMBL" id="RAYQ01000024">
    <property type="protein sequence ID" value="RKI88751.1"/>
    <property type="molecule type" value="Genomic_DNA"/>
</dbReference>
<feature type="compositionally biased region" description="Polar residues" evidence="1">
    <location>
        <begin position="223"/>
        <end position="239"/>
    </location>
</feature>
<feature type="region of interest" description="Disordered" evidence="1">
    <location>
        <begin position="170"/>
        <end position="239"/>
    </location>
</feature>
<dbReference type="AlphaFoldDB" id="A0A3A9AMQ6"/>
<comment type="caution">
    <text evidence="4">The sequence shown here is derived from an EMBL/GenBank/DDBJ whole genome shotgun (WGS) entry which is preliminary data.</text>
</comment>
<dbReference type="OrthoDB" id="2053298at2"/>
<evidence type="ECO:0000313" key="4">
    <source>
        <dbReference type="EMBL" id="RKI88751.1"/>
    </source>
</evidence>
<keyword evidence="2" id="KW-1133">Transmembrane helix</keyword>
<feature type="chain" id="PRO_5017430302" description="Cohesin domain-containing protein" evidence="3">
    <location>
        <begin position="30"/>
        <end position="409"/>
    </location>
</feature>
<organism evidence="4 5">
    <name type="scientific">Parablautia intestinalis</name>
    <dbReference type="NCBI Taxonomy" id="2320100"/>
    <lineage>
        <taxon>Bacteria</taxon>
        <taxon>Bacillati</taxon>
        <taxon>Bacillota</taxon>
        <taxon>Clostridia</taxon>
        <taxon>Lachnospirales</taxon>
        <taxon>Lachnospiraceae</taxon>
        <taxon>Parablautia</taxon>
    </lineage>
</organism>
<evidence type="ECO:0008006" key="6">
    <source>
        <dbReference type="Google" id="ProtNLM"/>
    </source>
</evidence>
<feature type="compositionally biased region" description="Basic and acidic residues" evidence="1">
    <location>
        <begin position="211"/>
        <end position="222"/>
    </location>
</feature>
<feature type="compositionally biased region" description="Polar residues" evidence="1">
    <location>
        <begin position="188"/>
        <end position="197"/>
    </location>
</feature>
<sequence length="409" mass="42694">MGVSVNWIRNKLCLGMAIFGILAPLQVHAAGRDAVALTQDGNEVGVSLGMSNASEEKITTVAVSLEVKTQDLSQVKVEFAFSQDLGGTEHGFIYHEDTGRLDIYAASGKSESLFNGEELNLGNVQLRPVNPDQSISADIGYCKNSFQTANSSYGDKTPVVEDEVMPVTIQIGNGSLTPPDTGPENPVNPDNGNSANPGTDSGGSGGNSHGSGRDEGLYDETTRFTNDPASAQLISNSVVNREGKETAPINLTTGAAAAIAGKNNAGSGKVALSGTKGKVSVISPKNGPGSILVSKENKGVSGENMPDGLLAGADKESFGEKAGGLFGGGSSEEDDSGEILLDQEKGGAVDKAKSKMRSRIILICAVSAGVVIAAGTAVILLRKNKDPMPVRGRRKKKRKKRRRKKRREK</sequence>
<name>A0A3A9AMQ6_9FIRM</name>
<keyword evidence="2" id="KW-0812">Transmembrane</keyword>
<evidence type="ECO:0000313" key="5">
    <source>
        <dbReference type="Proteomes" id="UP000280696"/>
    </source>
</evidence>
<evidence type="ECO:0000256" key="2">
    <source>
        <dbReference type="SAM" id="Phobius"/>
    </source>
</evidence>
<dbReference type="Proteomes" id="UP000280696">
    <property type="component" value="Unassembled WGS sequence"/>
</dbReference>
<evidence type="ECO:0000256" key="3">
    <source>
        <dbReference type="SAM" id="SignalP"/>
    </source>
</evidence>